<reference evidence="1" key="2">
    <citation type="journal article" date="2022" name="New Phytol.">
        <title>Evolutionary transition to the ectomycorrhizal habit in the genomes of a hyperdiverse lineage of mushroom-forming fungi.</title>
        <authorList>
            <person name="Looney B."/>
            <person name="Miyauchi S."/>
            <person name="Morin E."/>
            <person name="Drula E."/>
            <person name="Courty P.E."/>
            <person name="Kohler A."/>
            <person name="Kuo A."/>
            <person name="LaButti K."/>
            <person name="Pangilinan J."/>
            <person name="Lipzen A."/>
            <person name="Riley R."/>
            <person name="Andreopoulos W."/>
            <person name="He G."/>
            <person name="Johnson J."/>
            <person name="Nolan M."/>
            <person name="Tritt A."/>
            <person name="Barry K.W."/>
            <person name="Grigoriev I.V."/>
            <person name="Nagy L.G."/>
            <person name="Hibbett D."/>
            <person name="Henrissat B."/>
            <person name="Matheny P.B."/>
            <person name="Labbe J."/>
            <person name="Martin F.M."/>
        </authorList>
    </citation>
    <scope>NUCLEOTIDE SEQUENCE</scope>
    <source>
        <strain evidence="1">EC-137</strain>
    </source>
</reference>
<dbReference type="EMBL" id="MU273633">
    <property type="protein sequence ID" value="KAI0030223.1"/>
    <property type="molecule type" value="Genomic_DNA"/>
</dbReference>
<sequence>HTSRVQALTPLRDSPAKLASAGADCSVRLYDLGAERVVSVLRPSNSAYGVHAVETIASTVLLEVAHKELQYELRDYRLVPVAPVIRFGFDAACAQGRYARGALNAHMFAAGGADGVVRVWDVRRCERPLQTVRVFSPVSRESRC</sequence>
<feature type="non-terminal residue" evidence="1">
    <location>
        <position position="1"/>
    </location>
</feature>
<keyword evidence="2" id="KW-1185">Reference proteome</keyword>
<gene>
    <name evidence="1" type="ORF">K488DRAFT_54691</name>
</gene>
<protein>
    <submittedName>
        <fullName evidence="1">Uncharacterized protein</fullName>
    </submittedName>
</protein>
<organism evidence="1 2">
    <name type="scientific">Vararia minispora EC-137</name>
    <dbReference type="NCBI Taxonomy" id="1314806"/>
    <lineage>
        <taxon>Eukaryota</taxon>
        <taxon>Fungi</taxon>
        <taxon>Dikarya</taxon>
        <taxon>Basidiomycota</taxon>
        <taxon>Agaricomycotina</taxon>
        <taxon>Agaricomycetes</taxon>
        <taxon>Russulales</taxon>
        <taxon>Lachnocladiaceae</taxon>
        <taxon>Vararia</taxon>
    </lineage>
</organism>
<accession>A0ACB8QEI0</accession>
<name>A0ACB8QEI0_9AGAM</name>
<proteinExistence type="predicted"/>
<reference evidence="1" key="1">
    <citation type="submission" date="2021-02" db="EMBL/GenBank/DDBJ databases">
        <authorList>
            <consortium name="DOE Joint Genome Institute"/>
            <person name="Ahrendt S."/>
            <person name="Looney B.P."/>
            <person name="Miyauchi S."/>
            <person name="Morin E."/>
            <person name="Drula E."/>
            <person name="Courty P.E."/>
            <person name="Chicoki N."/>
            <person name="Fauchery L."/>
            <person name="Kohler A."/>
            <person name="Kuo A."/>
            <person name="Labutti K."/>
            <person name="Pangilinan J."/>
            <person name="Lipzen A."/>
            <person name="Riley R."/>
            <person name="Andreopoulos W."/>
            <person name="He G."/>
            <person name="Johnson J."/>
            <person name="Barry K.W."/>
            <person name="Grigoriev I.V."/>
            <person name="Nagy L."/>
            <person name="Hibbett D."/>
            <person name="Henrissat B."/>
            <person name="Matheny P.B."/>
            <person name="Labbe J."/>
            <person name="Martin F."/>
        </authorList>
    </citation>
    <scope>NUCLEOTIDE SEQUENCE</scope>
    <source>
        <strain evidence="1">EC-137</strain>
    </source>
</reference>
<evidence type="ECO:0000313" key="1">
    <source>
        <dbReference type="EMBL" id="KAI0030223.1"/>
    </source>
</evidence>
<dbReference type="Proteomes" id="UP000814128">
    <property type="component" value="Unassembled WGS sequence"/>
</dbReference>
<comment type="caution">
    <text evidence="1">The sequence shown here is derived from an EMBL/GenBank/DDBJ whole genome shotgun (WGS) entry which is preliminary data.</text>
</comment>
<evidence type="ECO:0000313" key="2">
    <source>
        <dbReference type="Proteomes" id="UP000814128"/>
    </source>
</evidence>